<dbReference type="AlphaFoldDB" id="A0A6G1FW02"/>
<feature type="domain" description="Peptidase S9 prolyl oligopeptidase catalytic" evidence="3">
    <location>
        <begin position="457"/>
        <end position="581"/>
    </location>
</feature>
<reference evidence="4 6" key="1">
    <citation type="submission" date="2020-01" db="EMBL/GenBank/DDBJ databases">
        <authorList>
            <consortium name="DOE Joint Genome Institute"/>
            <person name="Haridas S."/>
            <person name="Albert R."/>
            <person name="Binder M."/>
            <person name="Bloem J."/>
            <person name="Labutti K."/>
            <person name="Salamov A."/>
            <person name="Andreopoulos B."/>
            <person name="Baker S.E."/>
            <person name="Barry K."/>
            <person name="Bills G."/>
            <person name="Bluhm B.H."/>
            <person name="Cannon C."/>
            <person name="Castanera R."/>
            <person name="Culley D.E."/>
            <person name="Daum C."/>
            <person name="Ezra D."/>
            <person name="Gonzalez J.B."/>
            <person name="Henrissat B."/>
            <person name="Kuo A."/>
            <person name="Liang C."/>
            <person name="Lipzen A."/>
            <person name="Lutzoni F."/>
            <person name="Magnuson J."/>
            <person name="Mondo S."/>
            <person name="Nolan M."/>
            <person name="Ohm R."/>
            <person name="Pangilinan J."/>
            <person name="Park H.-J."/>
            <person name="Ramirez L."/>
            <person name="Alfaro M."/>
            <person name="Sun H."/>
            <person name="Tritt A."/>
            <person name="Yoshinaga Y."/>
            <person name="Zwiers L.-H."/>
            <person name="Turgeon B.G."/>
            <person name="Goodwin S.B."/>
            <person name="Spatafora J.W."/>
            <person name="Crous P.W."/>
            <person name="Grigoriev I.V."/>
        </authorList>
    </citation>
    <scope>NUCLEOTIDE SEQUENCE</scope>
    <source>
        <strain evidence="4 6">CBS 781.70</strain>
    </source>
</reference>
<dbReference type="Proteomes" id="UP000504638">
    <property type="component" value="Unplaced"/>
</dbReference>
<dbReference type="Gene3D" id="3.40.50.1820">
    <property type="entry name" value="alpha/beta hydrolase"/>
    <property type="match status" value="1"/>
</dbReference>
<sequence length="899" mass="99467">MFGVSHAIVWLVLLALYQCEITGTSQWTVGPLQTITGLPSPLISDTWQILGPFQIGTREAAWGSDPLEYHGGFPSIKYNASESFKSALGLNGSVTWSETTGIWMESMDKCNSGYGQMSLSLSFPEVNWDFLQSVYGWSAKQYQAWMRGSILNEGDTSENVLLYTDQILEYAIDGTRHWGGDFYSYRRAPHIIHLRPGLHTIDIRVVRDVRAMGGTGEPSTTVRLELARPRRSLEIIKSSVLVPDVVDGVLSSPYISIPLRNAGSDWVRAESVDVAGVSTHRLDDLSSSFLLAPGQTRPFAFEIDLEGYHQSSIEVTVTYAAANTANTTTIPSTTSINIPLRHRSRHDAQKLTYPHPSGIVSYAMLRPPAANASCSKIQDFRAPILLALHGAGVDADSDQQTHSLDAVVDLCAWVLFPSGVTTWSGDDWHNWGFADVQAAVDAIPGWMARFDWIGPGVDVQSWIVSGHSNGGQGTWYILAHHPDKVLAAAPVSGYLSIPQYVPYQFWHQADPVILALVQSSLSSYRHQLLAPNSRGIPILQQHGRIDDNVPAYHARLMSQLIAEANWSSTYVELPDRNHWFDGVMTTPALQEFYRSSAALEKRAMALDMFRVVSANPGDTGPKQGIRIRRLEEPSRVGLVDVVVEQIDADTCFFELKTRNVREIGFQYYDCGIVGLRVDGKELVADISRESLEWPVVKGNDGLWMESLVWDTSTSLRSTIQMGGFDAILRTKGRFTVTYEDAITFVKAQQIARNFYQYFAADSLIAEYDSSALSSAPGNVILTSLTREPLIDIGEPSPITIRDDGLHLRRANWDERFPFEEISGAIFVSPLDNHRLALVVWGVDEAGLTSASRLVPLLTGVGSPDFVVLDKSMAWQGVAGVRAIGYFDDEWRVAERSSYV</sequence>
<dbReference type="GO" id="GO:0006508">
    <property type="term" value="P:proteolysis"/>
    <property type="evidence" value="ECO:0007669"/>
    <property type="project" value="InterPro"/>
</dbReference>
<evidence type="ECO:0000256" key="2">
    <source>
        <dbReference type="SAM" id="SignalP"/>
    </source>
</evidence>
<dbReference type="PANTHER" id="PTHR43037:SF4">
    <property type="entry name" value="PEPTIDASE S9 PROLYL OLIGOPEPTIDASE CATALYTIC DOMAIN-CONTAINING PROTEIN"/>
    <property type="match status" value="1"/>
</dbReference>
<reference evidence="6" key="3">
    <citation type="submission" date="2025-04" db="UniProtKB">
        <authorList>
            <consortium name="RefSeq"/>
        </authorList>
    </citation>
    <scope>IDENTIFICATION</scope>
    <source>
        <strain evidence="6">CBS 781.70</strain>
    </source>
</reference>
<dbReference type="Pfam" id="PF00326">
    <property type="entry name" value="Peptidase_S9"/>
    <property type="match status" value="1"/>
</dbReference>
<dbReference type="SUPFAM" id="SSF53474">
    <property type="entry name" value="alpha/beta-Hydrolases"/>
    <property type="match status" value="1"/>
</dbReference>
<protein>
    <recommendedName>
        <fullName evidence="3">Peptidase S9 prolyl oligopeptidase catalytic domain-containing protein</fullName>
    </recommendedName>
</protein>
<reference evidence="6" key="2">
    <citation type="submission" date="2020-04" db="EMBL/GenBank/DDBJ databases">
        <authorList>
            <consortium name="NCBI Genome Project"/>
        </authorList>
    </citation>
    <scope>NUCLEOTIDE SEQUENCE</scope>
    <source>
        <strain evidence="6">CBS 781.70</strain>
    </source>
</reference>
<accession>A0A6G1FW02</accession>
<dbReference type="GO" id="GO:0008236">
    <property type="term" value="F:serine-type peptidase activity"/>
    <property type="evidence" value="ECO:0007669"/>
    <property type="project" value="InterPro"/>
</dbReference>
<evidence type="ECO:0000313" key="4">
    <source>
        <dbReference type="EMBL" id="KAF1810085.1"/>
    </source>
</evidence>
<dbReference type="PANTHER" id="PTHR43037">
    <property type="entry name" value="UNNAMED PRODUCT-RELATED"/>
    <property type="match status" value="1"/>
</dbReference>
<feature type="signal peptide" evidence="2">
    <location>
        <begin position="1"/>
        <end position="23"/>
    </location>
</feature>
<evidence type="ECO:0000313" key="6">
    <source>
        <dbReference type="RefSeq" id="XP_033531716.1"/>
    </source>
</evidence>
<dbReference type="EMBL" id="ML975168">
    <property type="protein sequence ID" value="KAF1810085.1"/>
    <property type="molecule type" value="Genomic_DNA"/>
</dbReference>
<keyword evidence="5" id="KW-1185">Reference proteome</keyword>
<dbReference type="GeneID" id="54417742"/>
<dbReference type="RefSeq" id="XP_033531716.1">
    <property type="nucleotide sequence ID" value="XM_033677172.1"/>
</dbReference>
<dbReference type="OrthoDB" id="449091at2759"/>
<evidence type="ECO:0000259" key="3">
    <source>
        <dbReference type="Pfam" id="PF00326"/>
    </source>
</evidence>
<proteinExistence type="predicted"/>
<keyword evidence="1 2" id="KW-0732">Signal</keyword>
<evidence type="ECO:0000256" key="1">
    <source>
        <dbReference type="ARBA" id="ARBA00022729"/>
    </source>
</evidence>
<dbReference type="InterPro" id="IPR001375">
    <property type="entry name" value="Peptidase_S9_cat"/>
</dbReference>
<name>A0A6G1FW02_9PEZI</name>
<dbReference type="InterPro" id="IPR050955">
    <property type="entry name" value="Plant_Biomass_Hydrol_Est"/>
</dbReference>
<organism evidence="4">
    <name type="scientific">Eremomyces bilateralis CBS 781.70</name>
    <dbReference type="NCBI Taxonomy" id="1392243"/>
    <lineage>
        <taxon>Eukaryota</taxon>
        <taxon>Fungi</taxon>
        <taxon>Dikarya</taxon>
        <taxon>Ascomycota</taxon>
        <taxon>Pezizomycotina</taxon>
        <taxon>Dothideomycetes</taxon>
        <taxon>Dothideomycetes incertae sedis</taxon>
        <taxon>Eremomycetales</taxon>
        <taxon>Eremomycetaceae</taxon>
        <taxon>Eremomyces</taxon>
    </lineage>
</organism>
<dbReference type="InterPro" id="IPR029058">
    <property type="entry name" value="AB_hydrolase_fold"/>
</dbReference>
<evidence type="ECO:0000313" key="5">
    <source>
        <dbReference type="Proteomes" id="UP000504638"/>
    </source>
</evidence>
<feature type="chain" id="PRO_5044631638" description="Peptidase S9 prolyl oligopeptidase catalytic domain-containing protein" evidence="2">
    <location>
        <begin position="24"/>
        <end position="899"/>
    </location>
</feature>
<gene>
    <name evidence="4 6" type="ORF">P152DRAFT_421694</name>
</gene>